<organism evidence="4 5">
    <name type="scientific">Algisphaera agarilytica</name>
    <dbReference type="NCBI Taxonomy" id="1385975"/>
    <lineage>
        <taxon>Bacteria</taxon>
        <taxon>Pseudomonadati</taxon>
        <taxon>Planctomycetota</taxon>
        <taxon>Phycisphaerae</taxon>
        <taxon>Phycisphaerales</taxon>
        <taxon>Phycisphaeraceae</taxon>
        <taxon>Algisphaera</taxon>
    </lineage>
</organism>
<dbReference type="Proteomes" id="UP000541810">
    <property type="component" value="Unassembled WGS sequence"/>
</dbReference>
<comment type="caution">
    <text evidence="4">The sequence shown here is derived from an EMBL/GenBank/DDBJ whole genome shotgun (WGS) entry which is preliminary data.</text>
</comment>
<name>A0A7X0H4I2_9BACT</name>
<dbReference type="InterPro" id="IPR000757">
    <property type="entry name" value="Beta-glucanase-like"/>
</dbReference>
<evidence type="ECO:0000259" key="3">
    <source>
        <dbReference type="PROSITE" id="PS51762"/>
    </source>
</evidence>
<feature type="domain" description="GH16" evidence="3">
    <location>
        <begin position="15"/>
        <end position="332"/>
    </location>
</feature>
<sequence>MRFIATALASATYCSAWALAPVASAGEGDFLPLSDPNNQGQWIYNGEVSDEFDEPAVDEDKWYIVGKFEDGKPFYRHPDNPNKRVWKGRAPSQFSGRNYRLEDGKLILETRWEPDFPFEKTIHQPHHGPALPYENLTTACFIGRRAFQYGYIEIKSKAADAEISSAFWSLGNGLEIDFFELFGAYDEPHKKQNERQLWWSIRDWERPVLGKPVYTEKKDLGFRVADDFHVYGFEWNEHGVKYFVDGELFSEVSADQVRAWALKNRPEVDEGYDGWEVAMAPVYLWIDQEAFPWASLPESQEDLEKNEPPHKQGDGKVEFEVEYVRVWQTREQMKGNR</sequence>
<dbReference type="Pfam" id="PF00722">
    <property type="entry name" value="Glyco_hydro_16"/>
    <property type="match status" value="1"/>
</dbReference>
<dbReference type="EMBL" id="JACHGY010000001">
    <property type="protein sequence ID" value="MBB6429147.1"/>
    <property type="molecule type" value="Genomic_DNA"/>
</dbReference>
<gene>
    <name evidence="4" type="ORF">HNQ40_000953</name>
</gene>
<protein>
    <recommendedName>
        <fullName evidence="3">GH16 domain-containing protein</fullName>
    </recommendedName>
</protein>
<feature type="signal peptide" evidence="2">
    <location>
        <begin position="1"/>
        <end position="25"/>
    </location>
</feature>
<dbReference type="PANTHER" id="PTHR10963:SF55">
    <property type="entry name" value="GLYCOSIDE HYDROLASE FAMILY 16 PROTEIN"/>
    <property type="match status" value="1"/>
</dbReference>
<dbReference type="GO" id="GO:0005975">
    <property type="term" value="P:carbohydrate metabolic process"/>
    <property type="evidence" value="ECO:0007669"/>
    <property type="project" value="InterPro"/>
</dbReference>
<dbReference type="SUPFAM" id="SSF49899">
    <property type="entry name" value="Concanavalin A-like lectins/glucanases"/>
    <property type="match status" value="1"/>
</dbReference>
<dbReference type="GO" id="GO:0004553">
    <property type="term" value="F:hydrolase activity, hydrolyzing O-glycosyl compounds"/>
    <property type="evidence" value="ECO:0007669"/>
    <property type="project" value="InterPro"/>
</dbReference>
<feature type="chain" id="PRO_5030799752" description="GH16 domain-containing protein" evidence="2">
    <location>
        <begin position="26"/>
        <end position="337"/>
    </location>
</feature>
<evidence type="ECO:0000313" key="5">
    <source>
        <dbReference type="Proteomes" id="UP000541810"/>
    </source>
</evidence>
<evidence type="ECO:0000313" key="4">
    <source>
        <dbReference type="EMBL" id="MBB6429147.1"/>
    </source>
</evidence>
<evidence type="ECO:0000256" key="1">
    <source>
        <dbReference type="ARBA" id="ARBA00006865"/>
    </source>
</evidence>
<keyword evidence="5" id="KW-1185">Reference proteome</keyword>
<dbReference type="PROSITE" id="PS51762">
    <property type="entry name" value="GH16_2"/>
    <property type="match status" value="1"/>
</dbReference>
<reference evidence="4 5" key="1">
    <citation type="submission" date="2020-08" db="EMBL/GenBank/DDBJ databases">
        <title>Genomic Encyclopedia of Type Strains, Phase IV (KMG-IV): sequencing the most valuable type-strain genomes for metagenomic binning, comparative biology and taxonomic classification.</title>
        <authorList>
            <person name="Goeker M."/>
        </authorList>
    </citation>
    <scope>NUCLEOTIDE SEQUENCE [LARGE SCALE GENOMIC DNA]</scope>
    <source>
        <strain evidence="4 5">DSM 103725</strain>
    </source>
</reference>
<accession>A0A7X0H4I2</accession>
<comment type="similarity">
    <text evidence="1">Belongs to the glycosyl hydrolase 16 family.</text>
</comment>
<keyword evidence="2" id="KW-0732">Signal</keyword>
<dbReference type="InterPro" id="IPR050546">
    <property type="entry name" value="Glycosyl_Hydrlase_16"/>
</dbReference>
<dbReference type="PANTHER" id="PTHR10963">
    <property type="entry name" value="GLYCOSYL HYDROLASE-RELATED"/>
    <property type="match status" value="1"/>
</dbReference>
<proteinExistence type="inferred from homology"/>
<dbReference type="AlphaFoldDB" id="A0A7X0H4I2"/>
<dbReference type="Gene3D" id="2.60.120.200">
    <property type="match status" value="1"/>
</dbReference>
<dbReference type="InterPro" id="IPR013320">
    <property type="entry name" value="ConA-like_dom_sf"/>
</dbReference>
<evidence type="ECO:0000256" key="2">
    <source>
        <dbReference type="SAM" id="SignalP"/>
    </source>
</evidence>